<feature type="transmembrane region" description="Helical" evidence="2">
    <location>
        <begin position="20"/>
        <end position="40"/>
    </location>
</feature>
<dbReference type="EMBL" id="JAJUWU010000036">
    <property type="protein sequence ID" value="MCE7030967.1"/>
    <property type="molecule type" value="Genomic_DNA"/>
</dbReference>
<evidence type="ECO:0000256" key="1">
    <source>
        <dbReference type="SAM" id="Coils"/>
    </source>
</evidence>
<evidence type="ECO:0000256" key="2">
    <source>
        <dbReference type="SAM" id="Phobius"/>
    </source>
</evidence>
<dbReference type="Proteomes" id="UP001139035">
    <property type="component" value="Unassembled WGS sequence"/>
</dbReference>
<keyword evidence="1" id="KW-0175">Coiled coil</keyword>
<keyword evidence="4" id="KW-1185">Reference proteome</keyword>
<dbReference type="AlphaFoldDB" id="A0A9X1P3Z7"/>
<comment type="caution">
    <text evidence="3">The sequence shown here is derived from an EMBL/GenBank/DDBJ whole genome shotgun (WGS) entry which is preliminary data.</text>
</comment>
<evidence type="ECO:0000313" key="4">
    <source>
        <dbReference type="Proteomes" id="UP001139035"/>
    </source>
</evidence>
<organism evidence="3 4">
    <name type="scientific">Jiella avicenniae</name>
    <dbReference type="NCBI Taxonomy" id="2907202"/>
    <lineage>
        <taxon>Bacteria</taxon>
        <taxon>Pseudomonadati</taxon>
        <taxon>Pseudomonadota</taxon>
        <taxon>Alphaproteobacteria</taxon>
        <taxon>Hyphomicrobiales</taxon>
        <taxon>Aurantimonadaceae</taxon>
        <taxon>Jiella</taxon>
    </lineage>
</organism>
<name>A0A9X1P3Z7_9HYPH</name>
<keyword evidence="2" id="KW-0472">Membrane</keyword>
<reference evidence="3" key="1">
    <citation type="submission" date="2022-01" db="EMBL/GenBank/DDBJ databases">
        <title>Jiella avicenniae sp. nov., a novel endophytic bacterium isolated from bark of Avicennia marina.</title>
        <authorList>
            <person name="Tuo L."/>
        </authorList>
    </citation>
    <scope>NUCLEOTIDE SEQUENCE</scope>
    <source>
        <strain evidence="3">CBK1P-4</strain>
    </source>
</reference>
<proteinExistence type="predicted"/>
<evidence type="ECO:0000313" key="3">
    <source>
        <dbReference type="EMBL" id="MCE7030967.1"/>
    </source>
</evidence>
<keyword evidence="2" id="KW-0812">Transmembrane</keyword>
<dbReference type="RefSeq" id="WP_233722037.1">
    <property type="nucleotide sequence ID" value="NZ_JAJUWU010000036.1"/>
</dbReference>
<sequence>MAHPAVRLPHLDGPNFEDKTLTLLILFGCLILLMVGHVLVSAKLRKKMRTLEERVAALEGMSGNDQRQQLLLANMRAEIAQLKAERQN</sequence>
<accession>A0A9X1P3Z7</accession>
<protein>
    <submittedName>
        <fullName evidence="3">Uncharacterized protein</fullName>
    </submittedName>
</protein>
<gene>
    <name evidence="3" type="ORF">LZD57_23590</name>
</gene>
<keyword evidence="2" id="KW-1133">Transmembrane helix</keyword>
<feature type="coiled-coil region" evidence="1">
    <location>
        <begin position="41"/>
        <end position="85"/>
    </location>
</feature>